<evidence type="ECO:0000313" key="2">
    <source>
        <dbReference type="Proteomes" id="UP000618319"/>
    </source>
</evidence>
<comment type="caution">
    <text evidence="1">The sequence shown here is derived from an EMBL/GenBank/DDBJ whole genome shotgun (WGS) entry which is preliminary data.</text>
</comment>
<evidence type="ECO:0000313" key="1">
    <source>
        <dbReference type="EMBL" id="MBE8719304.1"/>
    </source>
</evidence>
<dbReference type="EMBL" id="PSKQ01000010">
    <property type="protein sequence ID" value="MBE8719304.1"/>
    <property type="molecule type" value="Genomic_DNA"/>
</dbReference>
<proteinExistence type="predicted"/>
<protein>
    <submittedName>
        <fullName evidence="1">Uncharacterized protein</fullName>
    </submittedName>
</protein>
<reference evidence="1 2" key="1">
    <citation type="submission" date="2018-02" db="EMBL/GenBank/DDBJ databases">
        <title>Sphingobacterium KA21.</title>
        <authorList>
            <person name="Vasarhelyi B.M."/>
            <person name="Deshmukh S."/>
            <person name="Balint B."/>
            <person name="Kukolya J."/>
        </authorList>
    </citation>
    <scope>NUCLEOTIDE SEQUENCE [LARGE SCALE GENOMIC DNA]</scope>
    <source>
        <strain evidence="1 2">Ka21</strain>
    </source>
</reference>
<gene>
    <name evidence="1" type="ORF">C4F40_00990</name>
</gene>
<accession>A0ABR9T363</accession>
<name>A0ABR9T363_9SPHI</name>
<sequence length="347" mass="38493">MGLLAAGKSAVAQLTFAVYSQNYTEVTSYLGRETGDYFNNMHIQYQGTSINFPQWSVSVRLLSPIVPRYATNVSGKSFPVEKISFRFTQDDNQQLTLANTGATRNYVILPPANEAMLIKHAKEPIFLQEANNTHRQSTLSFSMKIEGGKYLDQYKNTDIYSPIQYGIPVLYTLYDRNGNVLGAHRVDYTLQIGNNLTDGNLIDVEPNYSLSIGAEASNASLVFNTLRDYEEGVTATYQDAVKVNALTGYELQVKALGNELTSEHGDPLNLAILTVSLSPGSKTKIVRSLPSVKLSNIDQVVLEGDGAGDKSAQFFNLNYRAKFTREQLKQVKSGAYHISLRYLLMPK</sequence>
<organism evidence="1 2">
    <name type="scientific">Sphingobacterium pedocola</name>
    <dbReference type="NCBI Taxonomy" id="2082722"/>
    <lineage>
        <taxon>Bacteria</taxon>
        <taxon>Pseudomonadati</taxon>
        <taxon>Bacteroidota</taxon>
        <taxon>Sphingobacteriia</taxon>
        <taxon>Sphingobacteriales</taxon>
        <taxon>Sphingobacteriaceae</taxon>
        <taxon>Sphingobacterium</taxon>
    </lineage>
</organism>
<dbReference type="Proteomes" id="UP000618319">
    <property type="component" value="Unassembled WGS sequence"/>
</dbReference>
<keyword evidence="2" id="KW-1185">Reference proteome</keyword>